<comment type="similarity">
    <text evidence="1">Belongs to the short-chain dehydrogenases/reductases (SDR) family.</text>
</comment>
<evidence type="ECO:0000256" key="2">
    <source>
        <dbReference type="ARBA" id="ARBA00022857"/>
    </source>
</evidence>
<evidence type="ECO:0000256" key="1">
    <source>
        <dbReference type="ARBA" id="ARBA00006484"/>
    </source>
</evidence>
<keyword evidence="2" id="KW-0521">NADP</keyword>
<dbReference type="PANTHER" id="PTHR43976:SF16">
    <property type="entry name" value="SHORT-CHAIN DEHYDROGENASE_REDUCTASE FAMILY PROTEIN"/>
    <property type="match status" value="1"/>
</dbReference>
<dbReference type="OrthoDB" id="1274115at2759"/>
<dbReference type="PRINTS" id="PR00080">
    <property type="entry name" value="SDRFAMILY"/>
</dbReference>
<dbReference type="Pfam" id="PF00106">
    <property type="entry name" value="adh_short"/>
    <property type="match status" value="1"/>
</dbReference>
<dbReference type="Proteomes" id="UP000092993">
    <property type="component" value="Unassembled WGS sequence"/>
</dbReference>
<protein>
    <submittedName>
        <fullName evidence="4">Uncharacterized protein</fullName>
    </submittedName>
</protein>
<dbReference type="InterPro" id="IPR051911">
    <property type="entry name" value="SDR_oxidoreductase"/>
</dbReference>
<keyword evidence="3" id="KW-0560">Oxidoreductase</keyword>
<dbReference type="PRINTS" id="PR00081">
    <property type="entry name" value="GDHRDH"/>
</dbReference>
<dbReference type="Gene3D" id="3.40.50.720">
    <property type="entry name" value="NAD(P)-binding Rossmann-like Domain"/>
    <property type="match status" value="1"/>
</dbReference>
<keyword evidence="5" id="KW-1185">Reference proteome</keyword>
<dbReference type="PROSITE" id="PS00061">
    <property type="entry name" value="ADH_SHORT"/>
    <property type="match status" value="1"/>
</dbReference>
<dbReference type="STRING" id="5627.A0A1C7MG40"/>
<dbReference type="InterPro" id="IPR036291">
    <property type="entry name" value="NAD(P)-bd_dom_sf"/>
</dbReference>
<organism evidence="4 5">
    <name type="scientific">Grifola frondosa</name>
    <name type="common">Maitake</name>
    <name type="synonym">Polyporus frondosus</name>
    <dbReference type="NCBI Taxonomy" id="5627"/>
    <lineage>
        <taxon>Eukaryota</taxon>
        <taxon>Fungi</taxon>
        <taxon>Dikarya</taxon>
        <taxon>Basidiomycota</taxon>
        <taxon>Agaricomycotina</taxon>
        <taxon>Agaricomycetes</taxon>
        <taxon>Polyporales</taxon>
        <taxon>Grifolaceae</taxon>
        <taxon>Grifola</taxon>
    </lineage>
</organism>
<evidence type="ECO:0000256" key="3">
    <source>
        <dbReference type="ARBA" id="ARBA00023002"/>
    </source>
</evidence>
<dbReference type="SUPFAM" id="SSF51735">
    <property type="entry name" value="NAD(P)-binding Rossmann-fold domains"/>
    <property type="match status" value="1"/>
</dbReference>
<comment type="caution">
    <text evidence="4">The sequence shown here is derived from an EMBL/GenBank/DDBJ whole genome shotgun (WGS) entry which is preliminary data.</text>
</comment>
<evidence type="ECO:0000313" key="4">
    <source>
        <dbReference type="EMBL" id="OBZ75820.1"/>
    </source>
</evidence>
<proteinExistence type="inferred from homology"/>
<name>A0A1C7MG40_GRIFR</name>
<accession>A0A1C7MG40</accession>
<dbReference type="GO" id="GO:0016491">
    <property type="term" value="F:oxidoreductase activity"/>
    <property type="evidence" value="ECO:0007669"/>
    <property type="project" value="UniProtKB-KW"/>
</dbReference>
<dbReference type="InterPro" id="IPR020904">
    <property type="entry name" value="Sc_DH/Rdtase_CS"/>
</dbReference>
<dbReference type="AlphaFoldDB" id="A0A1C7MG40"/>
<evidence type="ECO:0000313" key="5">
    <source>
        <dbReference type="Proteomes" id="UP000092993"/>
    </source>
</evidence>
<sequence>MRDVNPSGQGGRILNISSTGGYISFPTSAVYSAGKFALEGLTEGLAKETLPSWNIKAIIIEPGGFSTEFTGGSMIRVPVHPKYDNPTAPSVLYRQMLEQPFIGDPAKAAKALMHIASMADPPTRVQLGTDSLLAVRHQALQTIHDGERFADLAHSTNLDGVDKDKGWEMFAQAAAK</sequence>
<dbReference type="PANTHER" id="PTHR43976">
    <property type="entry name" value="SHORT CHAIN DEHYDROGENASE"/>
    <property type="match status" value="1"/>
</dbReference>
<gene>
    <name evidence="4" type="ORF">A0H81_04958</name>
</gene>
<dbReference type="EMBL" id="LUGG01000004">
    <property type="protein sequence ID" value="OBZ75820.1"/>
    <property type="molecule type" value="Genomic_DNA"/>
</dbReference>
<dbReference type="OMA" id="HIASMAD"/>
<reference evidence="4 5" key="1">
    <citation type="submission" date="2016-03" db="EMBL/GenBank/DDBJ databases">
        <title>Whole genome sequencing of Grifola frondosa 9006-11.</title>
        <authorList>
            <person name="Min B."/>
            <person name="Park H."/>
            <person name="Kim J.-G."/>
            <person name="Cho H."/>
            <person name="Oh Y.-L."/>
            <person name="Kong W.-S."/>
            <person name="Choi I.-G."/>
        </authorList>
    </citation>
    <scope>NUCLEOTIDE SEQUENCE [LARGE SCALE GENOMIC DNA]</scope>
    <source>
        <strain evidence="4 5">9006-11</strain>
    </source>
</reference>
<dbReference type="InterPro" id="IPR002347">
    <property type="entry name" value="SDR_fam"/>
</dbReference>